<reference evidence="1 2" key="1">
    <citation type="journal article" date="2013" name="BMC Genomics">
        <title>Reconstruction of the lipid metabolism for the microalga Monoraphidium neglectum from its genome sequence reveals characteristics suitable for biofuel production.</title>
        <authorList>
            <person name="Bogen C."/>
            <person name="Al-Dilaimi A."/>
            <person name="Albersmeier A."/>
            <person name="Wichmann J."/>
            <person name="Grundmann M."/>
            <person name="Rupp O."/>
            <person name="Lauersen K.J."/>
            <person name="Blifernez-Klassen O."/>
            <person name="Kalinowski J."/>
            <person name="Goesmann A."/>
            <person name="Mussgnug J.H."/>
            <person name="Kruse O."/>
        </authorList>
    </citation>
    <scope>NUCLEOTIDE SEQUENCE [LARGE SCALE GENOMIC DNA]</scope>
    <source>
        <strain evidence="1 2">SAG 48.87</strain>
    </source>
</reference>
<gene>
    <name evidence="1" type="ORF">MNEG_15866</name>
</gene>
<dbReference type="Proteomes" id="UP000054498">
    <property type="component" value="Unassembled WGS sequence"/>
</dbReference>
<dbReference type="GeneID" id="25733569"/>
<name>A0A0D2IVZ8_9CHLO</name>
<organism evidence="1 2">
    <name type="scientific">Monoraphidium neglectum</name>
    <dbReference type="NCBI Taxonomy" id="145388"/>
    <lineage>
        <taxon>Eukaryota</taxon>
        <taxon>Viridiplantae</taxon>
        <taxon>Chlorophyta</taxon>
        <taxon>core chlorophytes</taxon>
        <taxon>Chlorophyceae</taxon>
        <taxon>CS clade</taxon>
        <taxon>Sphaeropleales</taxon>
        <taxon>Selenastraceae</taxon>
        <taxon>Monoraphidium</taxon>
    </lineage>
</organism>
<dbReference type="RefSeq" id="XP_013891117.1">
    <property type="nucleotide sequence ID" value="XM_014035663.1"/>
</dbReference>
<evidence type="ECO:0000313" key="1">
    <source>
        <dbReference type="EMBL" id="KIY92097.1"/>
    </source>
</evidence>
<evidence type="ECO:0000313" key="2">
    <source>
        <dbReference type="Proteomes" id="UP000054498"/>
    </source>
</evidence>
<dbReference type="EMBL" id="KK105958">
    <property type="protein sequence ID" value="KIY92097.1"/>
    <property type="molecule type" value="Genomic_DNA"/>
</dbReference>
<dbReference type="AlphaFoldDB" id="A0A0D2IVZ8"/>
<protein>
    <submittedName>
        <fullName evidence="1">Uncharacterized protein</fullName>
    </submittedName>
</protein>
<accession>A0A0D2IVZ8</accession>
<dbReference type="KEGG" id="mng:MNEG_15866"/>
<proteinExistence type="predicted"/>
<keyword evidence="2" id="KW-1185">Reference proteome</keyword>
<sequence>MRARTLVRVRPRSPLQAGMALPPLAAALELHAAVLLGLRPAALQGARLRYIQSNPTRNDFKDANFEVALQHYTRVEGRAMPMTSALLAKSRPEALVLNWGMGTLAVFGPDCILSQGAGGATPAGCSGA</sequence>